<feature type="transmembrane region" description="Helical" evidence="8">
    <location>
        <begin position="320"/>
        <end position="341"/>
    </location>
</feature>
<dbReference type="InterPro" id="IPR003804">
    <property type="entry name" value="Lactate_perm"/>
</dbReference>
<feature type="transmembrane region" description="Helical" evidence="8">
    <location>
        <begin position="220"/>
        <end position="238"/>
    </location>
</feature>
<evidence type="ECO:0000313" key="10">
    <source>
        <dbReference type="Proteomes" id="UP000318483"/>
    </source>
</evidence>
<evidence type="ECO:0000256" key="4">
    <source>
        <dbReference type="ARBA" id="ARBA00022475"/>
    </source>
</evidence>
<feature type="transmembrane region" description="Helical" evidence="8">
    <location>
        <begin position="521"/>
        <end position="541"/>
    </location>
</feature>
<dbReference type="PANTHER" id="PTHR30003">
    <property type="entry name" value="L-LACTATE PERMEASE"/>
    <property type="match status" value="1"/>
</dbReference>
<protein>
    <recommendedName>
        <fullName evidence="8">L-lactate permease</fullName>
    </recommendedName>
</protein>
<feature type="transmembrane region" description="Helical" evidence="8">
    <location>
        <begin position="7"/>
        <end position="27"/>
    </location>
</feature>
<evidence type="ECO:0000256" key="3">
    <source>
        <dbReference type="ARBA" id="ARBA00022448"/>
    </source>
</evidence>
<feature type="transmembrane region" description="Helical" evidence="8">
    <location>
        <begin position="295"/>
        <end position="314"/>
    </location>
</feature>
<keyword evidence="5 8" id="KW-0812">Transmembrane</keyword>
<evidence type="ECO:0000256" key="1">
    <source>
        <dbReference type="ARBA" id="ARBA00004651"/>
    </source>
</evidence>
<keyword evidence="7 8" id="KW-0472">Membrane</keyword>
<dbReference type="OrthoDB" id="9761056at2"/>
<proteinExistence type="inferred from homology"/>
<evidence type="ECO:0000256" key="2">
    <source>
        <dbReference type="ARBA" id="ARBA00010100"/>
    </source>
</evidence>
<feature type="transmembrane region" description="Helical" evidence="8">
    <location>
        <begin position="424"/>
        <end position="451"/>
    </location>
</feature>
<feature type="transmembrane region" description="Helical" evidence="8">
    <location>
        <begin position="106"/>
        <end position="123"/>
    </location>
</feature>
<feature type="transmembrane region" description="Helical" evidence="8">
    <location>
        <begin position="129"/>
        <end position="149"/>
    </location>
</feature>
<dbReference type="RefSeq" id="WP_146365784.1">
    <property type="nucleotide sequence ID" value="NZ_CP042262.1"/>
</dbReference>
<sequence length="543" mass="57448">MDLPVDILHWSLSILPVVVLAFLLIQLRWTAQQAGAFGIFVAAAIALFAFRTPLDTLAVAGAKGVWDAIFILLVIWPALLLYQIMDKSGGYEAMRQGITRLSKNELFIVVALGWVFTSFLQGIDGFGTPIAIVAPLLVAFGLKPIYAVAIPIIAHIWAKFYGTLGAGWLATLQVVDIDQATTMATAYQSAILIAIQAFLGGFMVVWMYGRWPAIRHGWPLVLIVAAIQGLGQIAAVAIDPALAAFLPATVALLALFPLARWKRYALPANSIVDRPAMLTSPVEAIEEKSPPMGTAMAFLPYIMLSIIAVGTSVIEPLRQALSAFTFGFPFPAVSTGFGLTIPGTETYSALRPFSHPGAGLLVTAFLTWIVFQSRSYFSKWAQIAQKGAKSMLAGLIDTAVPASVPIIAFLILASIMKHSGQNEVLALGISAVAPAYAFAFLSNGIGVVGAFTTSSSTSSNVLFSDLQITIARLKDLPEATILAAQSAGGTIGNAIAPANVVMGASTAGINGKEGEIMRKTLPWTIVAFLLTGVATVFLVIITA</sequence>
<keyword evidence="8" id="KW-0997">Cell inner membrane</keyword>
<dbReference type="PANTHER" id="PTHR30003:SF2">
    <property type="entry name" value="L-LACTATE PERMEASE"/>
    <property type="match status" value="1"/>
</dbReference>
<comment type="similarity">
    <text evidence="2 8">Belongs to the lactate permease family.</text>
</comment>
<evidence type="ECO:0000256" key="6">
    <source>
        <dbReference type="ARBA" id="ARBA00022989"/>
    </source>
</evidence>
<reference evidence="9 10" key="1">
    <citation type="submission" date="2019-07" db="EMBL/GenBank/DDBJ databases">
        <title>Litoreibacter alkalisoli sp. nov., isolated from saline-alkaline soil.</title>
        <authorList>
            <person name="Wang S."/>
            <person name="Xu L."/>
            <person name="Xing Y.-T."/>
            <person name="Sun J.-Q."/>
        </authorList>
    </citation>
    <scope>NUCLEOTIDE SEQUENCE [LARGE SCALE GENOMIC DNA]</scope>
    <source>
        <strain evidence="9 10">LN3S51</strain>
        <plasmid evidence="9 10">unnamed1</plasmid>
    </source>
</reference>
<evidence type="ECO:0000256" key="5">
    <source>
        <dbReference type="ARBA" id="ARBA00022692"/>
    </source>
</evidence>
<keyword evidence="6 8" id="KW-1133">Transmembrane helix</keyword>
<dbReference type="EMBL" id="CP042262">
    <property type="protein sequence ID" value="QDY70366.1"/>
    <property type="molecule type" value="Genomic_DNA"/>
</dbReference>
<keyword evidence="9" id="KW-0614">Plasmid</keyword>
<name>A0A5B8IAM5_9RHOB</name>
<accession>A0A5B8IAM5</accession>
<feature type="transmembrane region" description="Helical" evidence="8">
    <location>
        <begin position="353"/>
        <end position="371"/>
    </location>
</feature>
<evidence type="ECO:0000256" key="7">
    <source>
        <dbReference type="ARBA" id="ARBA00023136"/>
    </source>
</evidence>
<comment type="function">
    <text evidence="8">Uptake of L-lactate across the membrane. Can also transport D-lactate and glycolate.</text>
</comment>
<geneLocation type="plasmid" evidence="9 10">
    <name>unnamed1</name>
</geneLocation>
<evidence type="ECO:0000256" key="8">
    <source>
        <dbReference type="RuleBase" id="RU365092"/>
    </source>
</evidence>
<comment type="subcellular location">
    <subcellularLocation>
        <location evidence="8">Cell inner membrane</location>
        <topology evidence="8">Multi-pass membrane protein</topology>
    </subcellularLocation>
    <subcellularLocation>
        <location evidence="1">Cell membrane</location>
        <topology evidence="1">Multi-pass membrane protein</topology>
    </subcellularLocation>
</comment>
<dbReference type="KEGG" id="lit:FPZ52_11580"/>
<dbReference type="AlphaFoldDB" id="A0A5B8IAM5"/>
<dbReference type="GO" id="GO:0015129">
    <property type="term" value="F:lactate transmembrane transporter activity"/>
    <property type="evidence" value="ECO:0007669"/>
    <property type="project" value="UniProtKB-UniRule"/>
</dbReference>
<organism evidence="9 10">
    <name type="scientific">Qingshengfaniella alkalisoli</name>
    <dbReference type="NCBI Taxonomy" id="2599296"/>
    <lineage>
        <taxon>Bacteria</taxon>
        <taxon>Pseudomonadati</taxon>
        <taxon>Pseudomonadota</taxon>
        <taxon>Alphaproteobacteria</taxon>
        <taxon>Rhodobacterales</taxon>
        <taxon>Paracoccaceae</taxon>
        <taxon>Qingshengfaniella</taxon>
    </lineage>
</organism>
<feature type="transmembrane region" description="Helical" evidence="8">
    <location>
        <begin position="34"/>
        <end position="52"/>
    </location>
</feature>
<dbReference type="Proteomes" id="UP000318483">
    <property type="component" value="Plasmid unnamed1"/>
</dbReference>
<keyword evidence="3 8" id="KW-0813">Transport</keyword>
<gene>
    <name evidence="9" type="ORF">FPZ52_11580</name>
</gene>
<dbReference type="GO" id="GO:0005886">
    <property type="term" value="C:plasma membrane"/>
    <property type="evidence" value="ECO:0007669"/>
    <property type="project" value="UniProtKB-SubCell"/>
</dbReference>
<feature type="transmembrane region" description="Helical" evidence="8">
    <location>
        <begin position="391"/>
        <end position="412"/>
    </location>
</feature>
<dbReference type="Pfam" id="PF02652">
    <property type="entry name" value="Lactate_perm"/>
    <property type="match status" value="1"/>
</dbReference>
<feature type="transmembrane region" description="Helical" evidence="8">
    <location>
        <begin position="187"/>
        <end position="208"/>
    </location>
</feature>
<dbReference type="GO" id="GO:0015295">
    <property type="term" value="F:solute:proton symporter activity"/>
    <property type="evidence" value="ECO:0007669"/>
    <property type="project" value="TreeGrafter"/>
</dbReference>
<feature type="transmembrane region" description="Helical" evidence="8">
    <location>
        <begin position="156"/>
        <end position="175"/>
    </location>
</feature>
<feature type="transmembrane region" description="Helical" evidence="8">
    <location>
        <begin position="64"/>
        <end position="85"/>
    </location>
</feature>
<evidence type="ECO:0000313" key="9">
    <source>
        <dbReference type="EMBL" id="QDY70366.1"/>
    </source>
</evidence>
<keyword evidence="4" id="KW-1003">Cell membrane</keyword>
<keyword evidence="10" id="KW-1185">Reference proteome</keyword>